<sequence length="228" mass="24166">MEERSTVTEAPRGAHVPRQRGERLAEAAAWYAEERRWDVVAGTRLDMVDGSERCSCGRADCAWPGAHPAGPHWAGEATGGAAAARRMWDRQPGASVLLPAGRAFDALDVPESAGFLALARMERMGLPAGPVTRTPDRRTVFLVAPGGAAKAPVLVRSLGWDAGAIGLVGRGEGHYVVAPPTRVGGRGAVQWARPPGRTDHRLPDVQELIGPLAYACAREASDARSRLS</sequence>
<name>A0A5J6FKI3_9ACTN</name>
<dbReference type="InterPro" id="IPR015330">
    <property type="entry name" value="DNA_primase/pol_bifunc_N"/>
</dbReference>
<evidence type="ECO:0000313" key="3">
    <source>
        <dbReference type="EMBL" id="QEU76546.1"/>
    </source>
</evidence>
<dbReference type="Pfam" id="PF09250">
    <property type="entry name" value="Prim-Pol"/>
    <property type="match status" value="1"/>
</dbReference>
<feature type="region of interest" description="Disordered" evidence="1">
    <location>
        <begin position="1"/>
        <end position="20"/>
    </location>
</feature>
<protein>
    <submittedName>
        <fullName evidence="3">DNA primase</fullName>
    </submittedName>
</protein>
<dbReference type="OrthoDB" id="3852216at2"/>
<gene>
    <name evidence="3" type="ORF">CP967_14205</name>
</gene>
<organism evidence="3 4">
    <name type="scientific">Streptomyces nitrosporeus</name>
    <dbReference type="NCBI Taxonomy" id="28894"/>
    <lineage>
        <taxon>Bacteria</taxon>
        <taxon>Bacillati</taxon>
        <taxon>Actinomycetota</taxon>
        <taxon>Actinomycetes</taxon>
        <taxon>Kitasatosporales</taxon>
        <taxon>Streptomycetaceae</taxon>
        <taxon>Streptomyces</taxon>
    </lineage>
</organism>
<feature type="domain" description="DNA primase/polymerase bifunctional N-terminal" evidence="2">
    <location>
        <begin position="28"/>
        <end position="209"/>
    </location>
</feature>
<evidence type="ECO:0000256" key="1">
    <source>
        <dbReference type="SAM" id="MobiDB-lite"/>
    </source>
</evidence>
<accession>A0A5J6FKI3</accession>
<dbReference type="Proteomes" id="UP000326178">
    <property type="component" value="Chromosome"/>
</dbReference>
<keyword evidence="4" id="KW-1185">Reference proteome</keyword>
<reference evidence="3 4" key="1">
    <citation type="submission" date="2017-09" db="EMBL/GenBank/DDBJ databases">
        <authorList>
            <person name="Lee N."/>
            <person name="Cho B.-K."/>
        </authorList>
    </citation>
    <scope>NUCLEOTIDE SEQUENCE [LARGE SCALE GENOMIC DNA]</scope>
    <source>
        <strain evidence="3 4">ATCC 12769</strain>
    </source>
</reference>
<evidence type="ECO:0000313" key="4">
    <source>
        <dbReference type="Proteomes" id="UP000326178"/>
    </source>
</evidence>
<dbReference type="EMBL" id="CP023702">
    <property type="protein sequence ID" value="QEU76546.1"/>
    <property type="molecule type" value="Genomic_DNA"/>
</dbReference>
<evidence type="ECO:0000259" key="2">
    <source>
        <dbReference type="SMART" id="SM00943"/>
    </source>
</evidence>
<dbReference type="AlphaFoldDB" id="A0A5J6FKI3"/>
<dbReference type="SMART" id="SM00943">
    <property type="entry name" value="Prim-Pol"/>
    <property type="match status" value="1"/>
</dbReference>
<dbReference type="RefSeq" id="WP_150488330.1">
    <property type="nucleotide sequence ID" value="NZ_BMUV01000016.1"/>
</dbReference>
<proteinExistence type="predicted"/>
<dbReference type="KEGG" id="snk:CP967_14205"/>